<keyword evidence="4" id="KW-0238">DNA-binding</keyword>
<evidence type="ECO:0000256" key="1">
    <source>
        <dbReference type="ARBA" id="ARBA00022723"/>
    </source>
</evidence>
<dbReference type="OrthoDB" id="2428527at2759"/>
<keyword evidence="1" id="KW-0479">Metal-binding</keyword>
<dbReference type="EMBL" id="CU928169">
    <property type="protein sequence ID" value="CAR23068.1"/>
    <property type="molecule type" value="Genomic_DNA"/>
</dbReference>
<keyword evidence="6" id="KW-0539">Nucleus</keyword>
<dbReference type="PANTHER" id="PTHR31313">
    <property type="entry name" value="TY1 ENHANCER ACTIVATOR"/>
    <property type="match status" value="1"/>
</dbReference>
<dbReference type="InterPro" id="IPR007219">
    <property type="entry name" value="XnlR_reg_dom"/>
</dbReference>
<keyword evidence="5" id="KW-0804">Transcription</keyword>
<dbReference type="Pfam" id="PF04082">
    <property type="entry name" value="Fungal_trans"/>
    <property type="match status" value="1"/>
</dbReference>
<evidence type="ECO:0000313" key="8">
    <source>
        <dbReference type="EMBL" id="CAR23068.1"/>
    </source>
</evidence>
<keyword evidence="3" id="KW-0805">Transcription regulation</keyword>
<dbReference type="STRING" id="559295.C5DH07"/>
<dbReference type="Proteomes" id="UP000002036">
    <property type="component" value="Chromosome E"/>
</dbReference>
<accession>C5DH07</accession>
<dbReference type="GO" id="GO:0003677">
    <property type="term" value="F:DNA binding"/>
    <property type="evidence" value="ECO:0007669"/>
    <property type="project" value="UniProtKB-KW"/>
</dbReference>
<evidence type="ECO:0000256" key="5">
    <source>
        <dbReference type="ARBA" id="ARBA00023163"/>
    </source>
</evidence>
<dbReference type="CDD" id="cd12148">
    <property type="entry name" value="fungal_TF_MHR"/>
    <property type="match status" value="1"/>
</dbReference>
<evidence type="ECO:0000259" key="7">
    <source>
        <dbReference type="SMART" id="SM00906"/>
    </source>
</evidence>
<dbReference type="GO" id="GO:0008270">
    <property type="term" value="F:zinc ion binding"/>
    <property type="evidence" value="ECO:0007669"/>
    <property type="project" value="InterPro"/>
</dbReference>
<dbReference type="PANTHER" id="PTHR31313:SF82">
    <property type="entry name" value="ACTIVATORY PROTEIN CHA4-RELATED"/>
    <property type="match status" value="1"/>
</dbReference>
<dbReference type="GeneID" id="8291640"/>
<reference evidence="8 9" key="1">
    <citation type="journal article" date="2009" name="Genome Res.">
        <title>Comparative genomics of protoploid Saccharomycetaceae.</title>
        <authorList>
            <consortium name="The Genolevures Consortium"/>
            <person name="Souciet J.-L."/>
            <person name="Dujon B."/>
            <person name="Gaillardin C."/>
            <person name="Johnston M."/>
            <person name="Baret P.V."/>
            <person name="Cliften P."/>
            <person name="Sherman D.J."/>
            <person name="Weissenbach J."/>
            <person name="Westhof E."/>
            <person name="Wincker P."/>
            <person name="Jubin C."/>
            <person name="Poulain J."/>
            <person name="Barbe V."/>
            <person name="Segurens B."/>
            <person name="Artiguenave F."/>
            <person name="Anthouard V."/>
            <person name="Vacherie B."/>
            <person name="Val M.-E."/>
            <person name="Fulton R.S."/>
            <person name="Minx P."/>
            <person name="Wilson R."/>
            <person name="Durrens P."/>
            <person name="Jean G."/>
            <person name="Marck C."/>
            <person name="Martin T."/>
            <person name="Nikolski M."/>
            <person name="Rolland T."/>
            <person name="Seret M.-L."/>
            <person name="Casaregola S."/>
            <person name="Despons L."/>
            <person name="Fairhead C."/>
            <person name="Fischer G."/>
            <person name="Lafontaine I."/>
            <person name="Leh V."/>
            <person name="Lemaire M."/>
            <person name="de Montigny J."/>
            <person name="Neuveglise C."/>
            <person name="Thierry A."/>
            <person name="Blanc-Lenfle I."/>
            <person name="Bleykasten C."/>
            <person name="Diffels J."/>
            <person name="Fritsch E."/>
            <person name="Frangeul L."/>
            <person name="Goeffon A."/>
            <person name="Jauniaux N."/>
            <person name="Kachouri-Lafond R."/>
            <person name="Payen C."/>
            <person name="Potier S."/>
            <person name="Pribylova L."/>
            <person name="Ozanne C."/>
            <person name="Richard G.-F."/>
            <person name="Sacerdot C."/>
            <person name="Straub M.-L."/>
            <person name="Talla E."/>
        </authorList>
    </citation>
    <scope>NUCLEOTIDE SEQUENCE [LARGE SCALE GENOMIC DNA]</scope>
    <source>
        <strain evidence="9">ATCC 56472 / CBS 6340 / NRRL Y-8284</strain>
    </source>
</reference>
<feature type="domain" description="Xylanolytic transcriptional activator regulatory" evidence="7">
    <location>
        <begin position="211"/>
        <end position="290"/>
    </location>
</feature>
<sequence>MKAAKDIREIKKILQSLPINDVNQDIPEGAICSNSGNSTGLVAPKLGNMVYSSIYPSDSLNISKEITTSNAEEALPGFLSAKARNLSKDPYILSAMSNFFRWLYPGHYMFIHRETLLKALFEKPTTKSYYCSEELVLAVASLGSQIAESQDELLQKADEFYATSKSLVLGKIFQANQHTSGYSKNSSKLAIIQTLLCLAFYDIGRGENPMAWYFSGLAFRIAHEVGLHLNPKTWNNVYASDLSRIDVEVRSRIYWGCYIADHLICTLFGRSKSLRLSNSTTPETEDLPDIEAGIEMFQYDPAASLSVVKPLKSLIALSKVAELFVRKIFGPCSSLTQRDESLNKLNMSFHEWRCNLPSSLKWSKTCLKTFDFDPTKAFVWIHFYVVSLSYNKPFINDVESCRMVVKECIEDLYYLFSSFKRKNETLCKSSLYLCYSAILAVQCIKFGTIQQEYLEYFMNFLKSPSQPYDLGRKILELELDTESFDVFGFFASGDDYSSEFDFEFVLSNCGIQSPS</sequence>
<keyword evidence="2" id="KW-0862">Zinc</keyword>
<dbReference type="eggNOG" id="ENOG502QTSE">
    <property type="taxonomic scope" value="Eukaryota"/>
</dbReference>
<organism evidence="8 9">
    <name type="scientific">Lachancea thermotolerans (strain ATCC 56472 / CBS 6340 / NRRL Y-8284)</name>
    <name type="common">Yeast</name>
    <name type="synonym">Kluyveromyces thermotolerans</name>
    <dbReference type="NCBI Taxonomy" id="559295"/>
    <lineage>
        <taxon>Eukaryota</taxon>
        <taxon>Fungi</taxon>
        <taxon>Dikarya</taxon>
        <taxon>Ascomycota</taxon>
        <taxon>Saccharomycotina</taxon>
        <taxon>Saccharomycetes</taxon>
        <taxon>Saccharomycetales</taxon>
        <taxon>Saccharomycetaceae</taxon>
        <taxon>Lachancea</taxon>
    </lineage>
</organism>
<evidence type="ECO:0000256" key="4">
    <source>
        <dbReference type="ARBA" id="ARBA00023125"/>
    </source>
</evidence>
<proteinExistence type="predicted"/>
<name>C5DH07_LACTC</name>
<dbReference type="SMART" id="SM00906">
    <property type="entry name" value="Fungal_trans"/>
    <property type="match status" value="1"/>
</dbReference>
<dbReference type="GO" id="GO:0006351">
    <property type="term" value="P:DNA-templated transcription"/>
    <property type="evidence" value="ECO:0007669"/>
    <property type="project" value="InterPro"/>
</dbReference>
<evidence type="ECO:0000256" key="3">
    <source>
        <dbReference type="ARBA" id="ARBA00023015"/>
    </source>
</evidence>
<evidence type="ECO:0000256" key="6">
    <source>
        <dbReference type="ARBA" id="ARBA00023242"/>
    </source>
</evidence>
<dbReference type="InParanoid" id="C5DH07"/>
<gene>
    <name evidence="8" type="ordered locus">KLTH0E00352g</name>
</gene>
<keyword evidence="9" id="KW-1185">Reference proteome</keyword>
<protein>
    <submittedName>
        <fullName evidence="8">KLTH0E00352p</fullName>
    </submittedName>
</protein>
<dbReference type="KEGG" id="lth:KLTH0E00352g"/>
<dbReference type="AlphaFoldDB" id="C5DH07"/>
<dbReference type="InterPro" id="IPR051615">
    <property type="entry name" value="Transcr_Regulatory_Elem"/>
</dbReference>
<dbReference type="RefSeq" id="XP_002553505.1">
    <property type="nucleotide sequence ID" value="XM_002553459.1"/>
</dbReference>
<dbReference type="HOGENOM" id="CLU_015811_0_0_1"/>
<evidence type="ECO:0000256" key="2">
    <source>
        <dbReference type="ARBA" id="ARBA00022833"/>
    </source>
</evidence>
<evidence type="ECO:0000313" key="9">
    <source>
        <dbReference type="Proteomes" id="UP000002036"/>
    </source>
</evidence>